<gene>
    <name evidence="2" type="ORF">U0070_001870</name>
</gene>
<proteinExistence type="predicted"/>
<name>A0AAW0GY05_MYOGA</name>
<dbReference type="FunFam" id="2.60.40.10:FF:001230">
    <property type="entry name" value="Immunoglobulin kappa variable 8-16"/>
    <property type="match status" value="1"/>
</dbReference>
<dbReference type="Gene3D" id="2.60.40.10">
    <property type="entry name" value="Immunoglobulins"/>
    <property type="match status" value="2"/>
</dbReference>
<dbReference type="PROSITE" id="PS50835">
    <property type="entry name" value="IG_LIKE"/>
    <property type="match status" value="1"/>
</dbReference>
<evidence type="ECO:0000313" key="3">
    <source>
        <dbReference type="Proteomes" id="UP001488838"/>
    </source>
</evidence>
<dbReference type="SMART" id="SM00409">
    <property type="entry name" value="IG"/>
    <property type="match status" value="1"/>
</dbReference>
<feature type="non-terminal residue" evidence="2">
    <location>
        <position position="178"/>
    </location>
</feature>
<evidence type="ECO:0000259" key="1">
    <source>
        <dbReference type="PROSITE" id="PS50835"/>
    </source>
</evidence>
<dbReference type="EMBL" id="JBBHLL010001698">
    <property type="protein sequence ID" value="KAK7795829.1"/>
    <property type="molecule type" value="Genomic_DNA"/>
</dbReference>
<dbReference type="Proteomes" id="UP001488838">
    <property type="component" value="Unassembled WGS sequence"/>
</dbReference>
<evidence type="ECO:0000313" key="2">
    <source>
        <dbReference type="EMBL" id="KAK7795829.1"/>
    </source>
</evidence>
<dbReference type="Pfam" id="PF07686">
    <property type="entry name" value="V-set"/>
    <property type="match status" value="1"/>
</dbReference>
<dbReference type="InterPro" id="IPR036179">
    <property type="entry name" value="Ig-like_dom_sf"/>
</dbReference>
<accession>A0AAW0GY05</accession>
<dbReference type="InterPro" id="IPR013783">
    <property type="entry name" value="Ig-like_fold"/>
</dbReference>
<dbReference type="InterPro" id="IPR003599">
    <property type="entry name" value="Ig_sub"/>
</dbReference>
<dbReference type="InterPro" id="IPR007110">
    <property type="entry name" value="Ig-like_dom"/>
</dbReference>
<dbReference type="PANTHER" id="PTHR23267">
    <property type="entry name" value="IMMUNOGLOBULIN LIGHT CHAIN"/>
    <property type="match status" value="1"/>
</dbReference>
<sequence>MTQTPLSLSVNIGQSVSIFCQSSQNIIHNDGKIYLNWFLQRPGQPPRRLIYQVSKLMSGVPERFSGSGSKTDFTLKISKVEPEDLGIYYCMQVVIQRTMKAYDYDLNDRLVLLQRLHSHYQLSLDNQPPFLASPVRASYSDGKTYLNWFLKRPGQPPQQLIYQKLKLNSGFPERFSES</sequence>
<reference evidence="2 3" key="1">
    <citation type="journal article" date="2023" name="bioRxiv">
        <title>Conserved and derived expression patterns and positive selection on dental genes reveal complex evolutionary context of ever-growing rodent molars.</title>
        <authorList>
            <person name="Calamari Z.T."/>
            <person name="Song A."/>
            <person name="Cohen E."/>
            <person name="Akter M."/>
            <person name="Roy R.D."/>
            <person name="Hallikas O."/>
            <person name="Christensen M.M."/>
            <person name="Li P."/>
            <person name="Marangoni P."/>
            <person name="Jernvall J."/>
            <person name="Klein O.D."/>
        </authorList>
    </citation>
    <scope>NUCLEOTIDE SEQUENCE [LARGE SCALE GENOMIC DNA]</scope>
    <source>
        <strain evidence="2">V071</strain>
    </source>
</reference>
<comment type="caution">
    <text evidence="2">The sequence shown here is derived from an EMBL/GenBank/DDBJ whole genome shotgun (WGS) entry which is preliminary data.</text>
</comment>
<dbReference type="SMART" id="SM00406">
    <property type="entry name" value="IGv"/>
    <property type="match status" value="1"/>
</dbReference>
<organism evidence="2 3">
    <name type="scientific">Myodes glareolus</name>
    <name type="common">Bank vole</name>
    <name type="synonym">Clethrionomys glareolus</name>
    <dbReference type="NCBI Taxonomy" id="447135"/>
    <lineage>
        <taxon>Eukaryota</taxon>
        <taxon>Metazoa</taxon>
        <taxon>Chordata</taxon>
        <taxon>Craniata</taxon>
        <taxon>Vertebrata</taxon>
        <taxon>Euteleostomi</taxon>
        <taxon>Mammalia</taxon>
        <taxon>Eutheria</taxon>
        <taxon>Euarchontoglires</taxon>
        <taxon>Glires</taxon>
        <taxon>Rodentia</taxon>
        <taxon>Myomorpha</taxon>
        <taxon>Muroidea</taxon>
        <taxon>Cricetidae</taxon>
        <taxon>Arvicolinae</taxon>
        <taxon>Myodes</taxon>
    </lineage>
</organism>
<dbReference type="SUPFAM" id="SSF48726">
    <property type="entry name" value="Immunoglobulin"/>
    <property type="match status" value="2"/>
</dbReference>
<dbReference type="AlphaFoldDB" id="A0AAW0GY05"/>
<dbReference type="InterPro" id="IPR013106">
    <property type="entry name" value="Ig_V-set"/>
</dbReference>
<keyword evidence="3" id="KW-1185">Reference proteome</keyword>
<dbReference type="InterPro" id="IPR050150">
    <property type="entry name" value="IgV_Light_Chain"/>
</dbReference>
<protein>
    <recommendedName>
        <fullName evidence="1">Ig-like domain-containing protein</fullName>
    </recommendedName>
</protein>
<feature type="domain" description="Ig-like" evidence="1">
    <location>
        <begin position="1"/>
        <end position="90"/>
    </location>
</feature>